<feature type="domain" description="RNA polymerase sigma-70 region 4" evidence="1">
    <location>
        <begin position="17"/>
        <end position="65"/>
    </location>
</feature>
<dbReference type="EMBL" id="DRHL01000003">
    <property type="protein sequence ID" value="HEB13353.1"/>
    <property type="molecule type" value="Genomic_DNA"/>
</dbReference>
<organism evidence="2">
    <name type="scientific">candidate division CPR3 bacterium</name>
    <dbReference type="NCBI Taxonomy" id="2268181"/>
    <lineage>
        <taxon>Bacteria</taxon>
        <taxon>Bacteria division CPR3</taxon>
    </lineage>
</organism>
<evidence type="ECO:0000313" key="2">
    <source>
        <dbReference type="EMBL" id="HEB13353.1"/>
    </source>
</evidence>
<dbReference type="AlphaFoldDB" id="A0A7C1S909"/>
<dbReference type="Proteomes" id="UP000885695">
    <property type="component" value="Unassembled WGS sequence"/>
</dbReference>
<dbReference type="Pfam" id="PF04545">
    <property type="entry name" value="Sigma70_r4"/>
    <property type="match status" value="1"/>
</dbReference>
<dbReference type="InterPro" id="IPR036388">
    <property type="entry name" value="WH-like_DNA-bd_sf"/>
</dbReference>
<dbReference type="PRINTS" id="PR00046">
    <property type="entry name" value="SIGMA70FCT"/>
</dbReference>
<gene>
    <name evidence="2" type="ORF">ENI13_00050</name>
</gene>
<dbReference type="InterPro" id="IPR000943">
    <property type="entry name" value="RNA_pol_sigma70"/>
</dbReference>
<evidence type="ECO:0000259" key="1">
    <source>
        <dbReference type="Pfam" id="PF04545"/>
    </source>
</evidence>
<protein>
    <recommendedName>
        <fullName evidence="1">RNA polymerase sigma-70 region 4 domain-containing protein</fullName>
    </recommendedName>
</protein>
<reference evidence="2" key="1">
    <citation type="journal article" date="2020" name="mSystems">
        <title>Genome- and Community-Level Interaction Insights into Carbon Utilization and Element Cycling Functions of Hydrothermarchaeota in Hydrothermal Sediment.</title>
        <authorList>
            <person name="Zhou Z."/>
            <person name="Liu Y."/>
            <person name="Xu W."/>
            <person name="Pan J."/>
            <person name="Luo Z.H."/>
            <person name="Li M."/>
        </authorList>
    </citation>
    <scope>NUCLEOTIDE SEQUENCE [LARGE SCALE GENOMIC DNA]</scope>
    <source>
        <strain evidence="2">HyVt-369</strain>
    </source>
</reference>
<dbReference type="GO" id="GO:0006352">
    <property type="term" value="P:DNA-templated transcription initiation"/>
    <property type="evidence" value="ECO:0007669"/>
    <property type="project" value="InterPro"/>
</dbReference>
<dbReference type="GO" id="GO:0003700">
    <property type="term" value="F:DNA-binding transcription factor activity"/>
    <property type="evidence" value="ECO:0007669"/>
    <property type="project" value="InterPro"/>
</dbReference>
<dbReference type="SUPFAM" id="SSF88659">
    <property type="entry name" value="Sigma3 and sigma4 domains of RNA polymerase sigma factors"/>
    <property type="match status" value="1"/>
</dbReference>
<comment type="caution">
    <text evidence="2">The sequence shown here is derived from an EMBL/GenBank/DDBJ whole genome shotgun (WGS) entry which is preliminary data.</text>
</comment>
<accession>A0A7C1S909</accession>
<dbReference type="Gene3D" id="1.10.10.10">
    <property type="entry name" value="Winged helix-like DNA-binding domain superfamily/Winged helix DNA-binding domain"/>
    <property type="match status" value="1"/>
</dbReference>
<name>A0A7C1S909_UNCC3</name>
<dbReference type="InterPro" id="IPR007630">
    <property type="entry name" value="RNA_pol_sigma70_r4"/>
</dbReference>
<sequence>MILNLKELSKQELKMLLNELPLSERELLFIRFRWAIISDSKKSLEETGKAFGVSRERVRQVEEKVVALINKLQNT</sequence>
<dbReference type="InterPro" id="IPR013324">
    <property type="entry name" value="RNA_pol_sigma_r3/r4-like"/>
</dbReference>
<proteinExistence type="predicted"/>